<feature type="compositionally biased region" description="Basic residues" evidence="1">
    <location>
        <begin position="22"/>
        <end position="31"/>
    </location>
</feature>
<name>A0ABD0JXV6_9CAEN</name>
<feature type="region of interest" description="Disordered" evidence="1">
    <location>
        <begin position="1"/>
        <end position="87"/>
    </location>
</feature>
<organism evidence="2 3">
    <name type="scientific">Batillaria attramentaria</name>
    <dbReference type="NCBI Taxonomy" id="370345"/>
    <lineage>
        <taxon>Eukaryota</taxon>
        <taxon>Metazoa</taxon>
        <taxon>Spiralia</taxon>
        <taxon>Lophotrochozoa</taxon>
        <taxon>Mollusca</taxon>
        <taxon>Gastropoda</taxon>
        <taxon>Caenogastropoda</taxon>
        <taxon>Sorbeoconcha</taxon>
        <taxon>Cerithioidea</taxon>
        <taxon>Batillariidae</taxon>
        <taxon>Batillaria</taxon>
    </lineage>
</organism>
<accession>A0ABD0JXV6</accession>
<evidence type="ECO:0000256" key="1">
    <source>
        <dbReference type="SAM" id="MobiDB-lite"/>
    </source>
</evidence>
<reference evidence="2 3" key="1">
    <citation type="journal article" date="2023" name="Sci. Data">
        <title>Genome assembly of the Korean intertidal mud-creeper Batillaria attramentaria.</title>
        <authorList>
            <person name="Patra A.K."/>
            <person name="Ho P.T."/>
            <person name="Jun S."/>
            <person name="Lee S.J."/>
            <person name="Kim Y."/>
            <person name="Won Y.J."/>
        </authorList>
    </citation>
    <scope>NUCLEOTIDE SEQUENCE [LARGE SCALE GENOMIC DNA]</scope>
    <source>
        <strain evidence="2">Wonlab-2016</strain>
    </source>
</reference>
<keyword evidence="3" id="KW-1185">Reference proteome</keyword>
<dbReference type="Proteomes" id="UP001519460">
    <property type="component" value="Unassembled WGS sequence"/>
</dbReference>
<protein>
    <submittedName>
        <fullName evidence="2">Uncharacterized protein</fullName>
    </submittedName>
</protein>
<evidence type="ECO:0000313" key="3">
    <source>
        <dbReference type="Proteomes" id="UP001519460"/>
    </source>
</evidence>
<comment type="caution">
    <text evidence="2">The sequence shown here is derived from an EMBL/GenBank/DDBJ whole genome shotgun (WGS) entry which is preliminary data.</text>
</comment>
<proteinExistence type="predicted"/>
<sequence length="87" mass="9338">MVWGGGEDAGEGTEGGGGGGRRLWKKGRKVIRRESRQSQSFPQTSGSSVREVCEASPYRQPVATRTEVGTRRTTGAAEHQYSACPPD</sequence>
<dbReference type="EMBL" id="JACVVK020000303">
    <property type="protein sequence ID" value="KAK7479410.1"/>
    <property type="molecule type" value="Genomic_DNA"/>
</dbReference>
<feature type="compositionally biased region" description="Polar residues" evidence="1">
    <location>
        <begin position="37"/>
        <end position="48"/>
    </location>
</feature>
<feature type="compositionally biased region" description="Low complexity" evidence="1">
    <location>
        <begin position="62"/>
        <end position="77"/>
    </location>
</feature>
<evidence type="ECO:0000313" key="2">
    <source>
        <dbReference type="EMBL" id="KAK7479410.1"/>
    </source>
</evidence>
<feature type="compositionally biased region" description="Gly residues" evidence="1">
    <location>
        <begin position="1"/>
        <end position="21"/>
    </location>
</feature>
<dbReference type="AlphaFoldDB" id="A0ABD0JXV6"/>
<gene>
    <name evidence="2" type="ORF">BaRGS_00029327</name>
</gene>